<dbReference type="InterPro" id="IPR002104">
    <property type="entry name" value="Integrase_catalytic"/>
</dbReference>
<organism evidence="6 7">
    <name type="scientific">Paenibacillus peoriae</name>
    <dbReference type="NCBI Taxonomy" id="59893"/>
    <lineage>
        <taxon>Bacteria</taxon>
        <taxon>Bacillati</taxon>
        <taxon>Bacillota</taxon>
        <taxon>Bacilli</taxon>
        <taxon>Bacillales</taxon>
        <taxon>Paenibacillaceae</taxon>
        <taxon>Paenibacillus</taxon>
    </lineage>
</organism>
<evidence type="ECO:0000313" key="6">
    <source>
        <dbReference type="EMBL" id="MDR6779298.1"/>
    </source>
</evidence>
<keyword evidence="3" id="KW-0238">DNA-binding</keyword>
<sequence>MAKGSVKLDEKTGLYYYVVDVGKDGIRKQKKKRGFKRQKDAHAAMTKVLAEVNSGDYIEPSKIKFTDYMLDVWIKEKVQNRRMTRLTADSYRSIILNHIKPILKNKTLGELNSNDIKKLISEIRKKKKKNKEYSDSFIQMNFNIVVCALNYAVKSELIKDNPSNKVERPRIAKKKLIVWEVDQIQTFLGTLEDHRHYIAFFLAIHTGMRKGEILGLPWSNVDYKNRCIVVTQTLEQDTKGFKQGAKSSSGVRTITISDDVIKVLKEQEARINEEKRLAGSMYVDNDLVCCTEIGKPIFHNTLTRIMSKRIKILRLPYIRFHDLRHTSASLMLSIGIHPKVVSERLGHSSVVITLDTYSHLLKNMQSDAAVGLSNLLNGNEENDPLEIEDKFCDQKRDQ</sequence>
<evidence type="ECO:0000256" key="1">
    <source>
        <dbReference type="ARBA" id="ARBA00008857"/>
    </source>
</evidence>
<dbReference type="Proteomes" id="UP001266807">
    <property type="component" value="Unassembled WGS sequence"/>
</dbReference>
<comment type="caution">
    <text evidence="6">The sequence shown here is derived from an EMBL/GenBank/DDBJ whole genome shotgun (WGS) entry which is preliminary data.</text>
</comment>
<dbReference type="InterPro" id="IPR010998">
    <property type="entry name" value="Integrase_recombinase_N"/>
</dbReference>
<accession>A0ABU1QI91</accession>
<keyword evidence="4" id="KW-0233">DNA recombination</keyword>
<dbReference type="Gene3D" id="1.10.443.10">
    <property type="entry name" value="Intergrase catalytic core"/>
    <property type="match status" value="1"/>
</dbReference>
<dbReference type="CDD" id="cd01189">
    <property type="entry name" value="INT_ICEBs1_C_like"/>
    <property type="match status" value="1"/>
</dbReference>
<comment type="similarity">
    <text evidence="1">Belongs to the 'phage' integrase family.</text>
</comment>
<keyword evidence="2" id="KW-0229">DNA integration</keyword>
<dbReference type="InterPro" id="IPR013762">
    <property type="entry name" value="Integrase-like_cat_sf"/>
</dbReference>
<evidence type="ECO:0000256" key="4">
    <source>
        <dbReference type="ARBA" id="ARBA00023172"/>
    </source>
</evidence>
<dbReference type="InterPro" id="IPR050090">
    <property type="entry name" value="Tyrosine_recombinase_XerCD"/>
</dbReference>
<dbReference type="InterPro" id="IPR011010">
    <property type="entry name" value="DNA_brk_join_enz"/>
</dbReference>
<dbReference type="InterPro" id="IPR028259">
    <property type="entry name" value="AP2-like_int_N"/>
</dbReference>
<name>A0ABU1QI91_9BACL</name>
<evidence type="ECO:0000259" key="5">
    <source>
        <dbReference type="PROSITE" id="PS51898"/>
    </source>
</evidence>
<dbReference type="Pfam" id="PF00589">
    <property type="entry name" value="Phage_integrase"/>
    <property type="match status" value="1"/>
</dbReference>
<dbReference type="EMBL" id="JAVDUG010000004">
    <property type="protein sequence ID" value="MDR6779298.1"/>
    <property type="molecule type" value="Genomic_DNA"/>
</dbReference>
<evidence type="ECO:0000256" key="3">
    <source>
        <dbReference type="ARBA" id="ARBA00023125"/>
    </source>
</evidence>
<dbReference type="PANTHER" id="PTHR30349:SF64">
    <property type="entry name" value="PROPHAGE INTEGRASE INTD-RELATED"/>
    <property type="match status" value="1"/>
</dbReference>
<reference evidence="6 7" key="1">
    <citation type="submission" date="2023-07" db="EMBL/GenBank/DDBJ databases">
        <title>Sorghum-associated microbial communities from plants grown in Nebraska, USA.</title>
        <authorList>
            <person name="Schachtman D."/>
        </authorList>
    </citation>
    <scope>NUCLEOTIDE SEQUENCE [LARGE SCALE GENOMIC DNA]</scope>
    <source>
        <strain evidence="6 7">BE143</strain>
    </source>
</reference>
<proteinExistence type="inferred from homology"/>
<dbReference type="Pfam" id="PF14659">
    <property type="entry name" value="Phage_int_SAM_3"/>
    <property type="match status" value="1"/>
</dbReference>
<dbReference type="Pfam" id="PF14657">
    <property type="entry name" value="Arm-DNA-bind_4"/>
    <property type="match status" value="1"/>
</dbReference>
<evidence type="ECO:0000256" key="2">
    <source>
        <dbReference type="ARBA" id="ARBA00022908"/>
    </source>
</evidence>
<feature type="domain" description="Tyr recombinase" evidence="5">
    <location>
        <begin position="174"/>
        <end position="370"/>
    </location>
</feature>
<evidence type="ECO:0000313" key="7">
    <source>
        <dbReference type="Proteomes" id="UP001266807"/>
    </source>
</evidence>
<dbReference type="RefSeq" id="WP_068940828.1">
    <property type="nucleotide sequence ID" value="NZ_JAVDUG010000004.1"/>
</dbReference>
<dbReference type="PROSITE" id="PS51898">
    <property type="entry name" value="TYR_RECOMBINASE"/>
    <property type="match status" value="1"/>
</dbReference>
<dbReference type="SUPFAM" id="SSF56349">
    <property type="entry name" value="DNA breaking-rejoining enzymes"/>
    <property type="match status" value="1"/>
</dbReference>
<dbReference type="PANTHER" id="PTHR30349">
    <property type="entry name" value="PHAGE INTEGRASE-RELATED"/>
    <property type="match status" value="1"/>
</dbReference>
<dbReference type="Gene3D" id="1.10.150.130">
    <property type="match status" value="1"/>
</dbReference>
<keyword evidence="7" id="KW-1185">Reference proteome</keyword>
<gene>
    <name evidence="6" type="ORF">J2W98_003578</name>
</gene>
<dbReference type="InterPro" id="IPR004107">
    <property type="entry name" value="Integrase_SAM-like_N"/>
</dbReference>
<protein>
    <submittedName>
        <fullName evidence="6">Integrase</fullName>
    </submittedName>
</protein>